<keyword evidence="2" id="KW-0472">Membrane</keyword>
<accession>A0A6G9GXY9</accession>
<feature type="transmembrane region" description="Helical" evidence="2">
    <location>
        <begin position="36"/>
        <end position="54"/>
    </location>
</feature>
<keyword evidence="4" id="KW-1185">Reference proteome</keyword>
<reference evidence="3 4" key="1">
    <citation type="submission" date="2020-03" db="EMBL/GenBank/DDBJ databases">
        <title>A novel species.</title>
        <authorList>
            <person name="Gao J."/>
        </authorList>
    </citation>
    <scope>NUCLEOTIDE SEQUENCE [LARGE SCALE GENOMIC DNA]</scope>
    <source>
        <strain evidence="3 4">QMT-12</strain>
    </source>
</reference>
<dbReference type="InterPro" id="IPR021257">
    <property type="entry name" value="DUF2809"/>
</dbReference>
<sequence length="154" mass="15518">MGVVLGTRLVALVGAVVTVAAGLGVRGWAGGDFAKYAGDALYTVLVHALVVCVVPRVRPRVAAVGAFAFSCGVELLQLTPVPAGLAARSGLARLVLGSTFNAPDLLWYAVGAGAAAVVHSALARSAARVRRPVRPLDPPSGLSRRATGGRSTGP</sequence>
<dbReference type="Pfam" id="PF10990">
    <property type="entry name" value="DUF2809"/>
    <property type="match status" value="1"/>
</dbReference>
<dbReference type="EMBL" id="CP050177">
    <property type="protein sequence ID" value="QIQ02757.1"/>
    <property type="molecule type" value="Genomic_DNA"/>
</dbReference>
<feature type="region of interest" description="Disordered" evidence="1">
    <location>
        <begin position="132"/>
        <end position="154"/>
    </location>
</feature>
<gene>
    <name evidence="3" type="ORF">HA039_10890</name>
</gene>
<dbReference type="RefSeq" id="WP_167027355.1">
    <property type="nucleotide sequence ID" value="NZ_CP050177.1"/>
</dbReference>
<dbReference type="KEGG" id="slia:HA039_10890"/>
<protein>
    <submittedName>
        <fullName evidence="3">DUF2809 domain-containing protein</fullName>
    </submittedName>
</protein>
<feature type="transmembrane region" description="Helical" evidence="2">
    <location>
        <begin position="61"/>
        <end position="85"/>
    </location>
</feature>
<proteinExistence type="predicted"/>
<feature type="transmembrane region" description="Helical" evidence="2">
    <location>
        <begin position="105"/>
        <end position="123"/>
    </location>
</feature>
<keyword evidence="2" id="KW-1133">Transmembrane helix</keyword>
<evidence type="ECO:0000313" key="3">
    <source>
        <dbReference type="EMBL" id="QIQ02757.1"/>
    </source>
</evidence>
<evidence type="ECO:0000256" key="2">
    <source>
        <dbReference type="SAM" id="Phobius"/>
    </source>
</evidence>
<name>A0A6G9GXY9_9ACTN</name>
<dbReference type="Proteomes" id="UP000501179">
    <property type="component" value="Chromosome"/>
</dbReference>
<organism evidence="3 4">
    <name type="scientific">Streptomyces liangshanensis</name>
    <dbReference type="NCBI Taxonomy" id="2717324"/>
    <lineage>
        <taxon>Bacteria</taxon>
        <taxon>Bacillati</taxon>
        <taxon>Actinomycetota</taxon>
        <taxon>Actinomycetes</taxon>
        <taxon>Kitasatosporales</taxon>
        <taxon>Streptomycetaceae</taxon>
        <taxon>Streptomyces</taxon>
    </lineage>
</organism>
<evidence type="ECO:0000313" key="4">
    <source>
        <dbReference type="Proteomes" id="UP000501179"/>
    </source>
</evidence>
<keyword evidence="2" id="KW-0812">Transmembrane</keyword>
<dbReference type="AlphaFoldDB" id="A0A6G9GXY9"/>
<evidence type="ECO:0000256" key="1">
    <source>
        <dbReference type="SAM" id="MobiDB-lite"/>
    </source>
</evidence>